<keyword evidence="3" id="KW-1185">Reference proteome</keyword>
<feature type="transmembrane region" description="Helical" evidence="1">
    <location>
        <begin position="213"/>
        <end position="231"/>
    </location>
</feature>
<feature type="transmembrane region" description="Helical" evidence="1">
    <location>
        <begin position="12"/>
        <end position="31"/>
    </location>
</feature>
<evidence type="ECO:0008006" key="4">
    <source>
        <dbReference type="Google" id="ProtNLM"/>
    </source>
</evidence>
<dbReference type="Proteomes" id="UP000501812">
    <property type="component" value="Chromosome"/>
</dbReference>
<dbReference type="EMBL" id="CP051774">
    <property type="protein sequence ID" value="QJE97585.1"/>
    <property type="molecule type" value="Genomic_DNA"/>
</dbReference>
<feature type="transmembrane region" description="Helical" evidence="1">
    <location>
        <begin position="37"/>
        <end position="57"/>
    </location>
</feature>
<keyword evidence="1" id="KW-0472">Membrane</keyword>
<dbReference type="RefSeq" id="WP_169456011.1">
    <property type="nucleotide sequence ID" value="NZ_CP051774.1"/>
</dbReference>
<name>A0A858RLH7_9BACT</name>
<evidence type="ECO:0000313" key="3">
    <source>
        <dbReference type="Proteomes" id="UP000501812"/>
    </source>
</evidence>
<dbReference type="AlphaFoldDB" id="A0A858RLH7"/>
<reference evidence="2 3" key="1">
    <citation type="submission" date="2020-04" db="EMBL/GenBank/DDBJ databases">
        <title>Luteolibacter sp. G-1-1-1 isolated from soil.</title>
        <authorList>
            <person name="Dahal R.H."/>
        </authorList>
    </citation>
    <scope>NUCLEOTIDE SEQUENCE [LARGE SCALE GENOMIC DNA]</scope>
    <source>
        <strain evidence="2 3">G-1-1-1</strain>
    </source>
</reference>
<keyword evidence="1" id="KW-0812">Transmembrane</keyword>
<feature type="transmembrane region" description="Helical" evidence="1">
    <location>
        <begin position="237"/>
        <end position="255"/>
    </location>
</feature>
<protein>
    <recommendedName>
        <fullName evidence="4">Prenyltransferase</fullName>
    </recommendedName>
</protein>
<feature type="transmembrane region" description="Helical" evidence="1">
    <location>
        <begin position="112"/>
        <end position="132"/>
    </location>
</feature>
<organism evidence="2 3">
    <name type="scientific">Luteolibacter luteus</name>
    <dbReference type="NCBI Taxonomy" id="2728835"/>
    <lineage>
        <taxon>Bacteria</taxon>
        <taxon>Pseudomonadati</taxon>
        <taxon>Verrucomicrobiota</taxon>
        <taxon>Verrucomicrobiia</taxon>
        <taxon>Verrucomicrobiales</taxon>
        <taxon>Verrucomicrobiaceae</taxon>
        <taxon>Luteolibacter</taxon>
    </lineage>
</organism>
<evidence type="ECO:0000313" key="2">
    <source>
        <dbReference type="EMBL" id="QJE97585.1"/>
    </source>
</evidence>
<gene>
    <name evidence="2" type="ORF">HHL09_17965</name>
</gene>
<accession>A0A858RLH7</accession>
<dbReference type="KEGG" id="luo:HHL09_17965"/>
<feature type="transmembrane region" description="Helical" evidence="1">
    <location>
        <begin position="144"/>
        <end position="164"/>
    </location>
</feature>
<evidence type="ECO:0000256" key="1">
    <source>
        <dbReference type="SAM" id="Phobius"/>
    </source>
</evidence>
<sequence length="288" mass="32576">MPDSRRTPSWLWPNLLSLDAPLVALAWLFMFERTWRMYLPWHGFAALGLSVWGIYVLDRIIDLKLLGEGDEKLGPRHEFHRRCLPWLGWLALLAVIAAGVLAGFFMPAEIFQYGKIVLVLLVAFFVLTVFALQDKEIPVFRNITAGFIFGYGTAMAAHVYVPLYEPSQGAWVLLITPEMLAFAFLCILNISAIHFWEHSRRTTDEERRAQNDLSLVLPLAVLALACLVFALRDPDSTTRPFFYAVLTATALLYILNRQREKFSIDALRVMADLAMVAPLPVFFALSAG</sequence>
<feature type="transmembrane region" description="Helical" evidence="1">
    <location>
        <begin position="170"/>
        <end position="192"/>
    </location>
</feature>
<feature type="transmembrane region" description="Helical" evidence="1">
    <location>
        <begin position="86"/>
        <end position="106"/>
    </location>
</feature>
<proteinExistence type="predicted"/>
<keyword evidence="1" id="KW-1133">Transmembrane helix</keyword>